<dbReference type="SUPFAM" id="SSF140804">
    <property type="entry name" value="YidB-like"/>
    <property type="match status" value="1"/>
</dbReference>
<dbReference type="InterPro" id="IPR027405">
    <property type="entry name" value="YidB-like"/>
</dbReference>
<gene>
    <name evidence="1" type="ORF">HDF15_003986</name>
</gene>
<accession>A0A7W7ZT15</accession>
<dbReference type="Proteomes" id="UP000584867">
    <property type="component" value="Unassembled WGS sequence"/>
</dbReference>
<organism evidence="1 2">
    <name type="scientific">Granulicella mallensis</name>
    <dbReference type="NCBI Taxonomy" id="940614"/>
    <lineage>
        <taxon>Bacteria</taxon>
        <taxon>Pseudomonadati</taxon>
        <taxon>Acidobacteriota</taxon>
        <taxon>Terriglobia</taxon>
        <taxon>Terriglobales</taxon>
        <taxon>Acidobacteriaceae</taxon>
        <taxon>Granulicella</taxon>
    </lineage>
</organism>
<evidence type="ECO:0000313" key="1">
    <source>
        <dbReference type="EMBL" id="MBB5065617.1"/>
    </source>
</evidence>
<protein>
    <submittedName>
        <fullName evidence="1">Uncharacterized protein YidB (DUF937 family)</fullName>
    </submittedName>
</protein>
<dbReference type="AlphaFoldDB" id="A0A7W7ZT15"/>
<sequence>MGLLDSLEGMAASAMTNSGSDQAKVAGGLMQALQEHPEGVQAILNGFQNNGMAGHVEQWASGALQTATPEQVQTGLGGTGLIEATAEKAGVSPQVAQTILASVMPMVISHFAPNGQAPEQSQFSGLAGQLLQKFL</sequence>
<name>A0A7W7ZT15_9BACT</name>
<dbReference type="InterPro" id="IPR045372">
    <property type="entry name" value="YidB"/>
</dbReference>
<dbReference type="EMBL" id="JACHIO010000018">
    <property type="protein sequence ID" value="MBB5065617.1"/>
    <property type="molecule type" value="Genomic_DNA"/>
</dbReference>
<comment type="caution">
    <text evidence="1">The sequence shown here is derived from an EMBL/GenBank/DDBJ whole genome shotgun (WGS) entry which is preliminary data.</text>
</comment>
<dbReference type="Gene3D" id="1.10.10.690">
    <property type="entry name" value="YidB-like"/>
    <property type="match status" value="1"/>
</dbReference>
<evidence type="ECO:0000313" key="2">
    <source>
        <dbReference type="Proteomes" id="UP000584867"/>
    </source>
</evidence>
<dbReference type="RefSeq" id="WP_184258473.1">
    <property type="nucleotide sequence ID" value="NZ_JACHIO010000018.1"/>
</dbReference>
<dbReference type="Pfam" id="PF20159">
    <property type="entry name" value="YidB"/>
    <property type="match status" value="1"/>
</dbReference>
<reference evidence="1 2" key="1">
    <citation type="submission" date="2020-08" db="EMBL/GenBank/DDBJ databases">
        <title>Genomic Encyclopedia of Type Strains, Phase IV (KMG-V): Genome sequencing to study the core and pangenomes of soil and plant-associated prokaryotes.</title>
        <authorList>
            <person name="Whitman W."/>
        </authorList>
    </citation>
    <scope>NUCLEOTIDE SEQUENCE [LARGE SCALE GENOMIC DNA]</scope>
    <source>
        <strain evidence="1 2">X5P3</strain>
    </source>
</reference>
<proteinExistence type="predicted"/>